<feature type="domain" description="STAS" evidence="1">
    <location>
        <begin position="12"/>
        <end position="92"/>
    </location>
</feature>
<dbReference type="Proteomes" id="UP000030017">
    <property type="component" value="Unassembled WGS sequence"/>
</dbReference>
<organism evidence="2 3">
    <name type="scientific">Lysobacter concretionis Ko07 = DSM 16239</name>
    <dbReference type="NCBI Taxonomy" id="1122185"/>
    <lineage>
        <taxon>Bacteria</taxon>
        <taxon>Pseudomonadati</taxon>
        <taxon>Pseudomonadota</taxon>
        <taxon>Gammaproteobacteria</taxon>
        <taxon>Lysobacterales</taxon>
        <taxon>Lysobacteraceae</taxon>
        <taxon>Novilysobacter</taxon>
    </lineage>
</organism>
<name>A0A0A0EQG3_9GAMM</name>
<protein>
    <recommendedName>
        <fullName evidence="1">STAS domain-containing protein</fullName>
    </recommendedName>
</protein>
<dbReference type="Pfam" id="PF13466">
    <property type="entry name" value="STAS_2"/>
    <property type="match status" value="1"/>
</dbReference>
<keyword evidence="3" id="KW-1185">Reference proteome</keyword>
<dbReference type="AlphaFoldDB" id="A0A0A0EQG3"/>
<dbReference type="SUPFAM" id="SSF52091">
    <property type="entry name" value="SpoIIaa-like"/>
    <property type="match status" value="1"/>
</dbReference>
<dbReference type="PROSITE" id="PS50801">
    <property type="entry name" value="STAS"/>
    <property type="match status" value="1"/>
</dbReference>
<dbReference type="eggNOG" id="COG3113">
    <property type="taxonomic scope" value="Bacteria"/>
</dbReference>
<reference evidence="2 3" key="1">
    <citation type="submission" date="2013-08" db="EMBL/GenBank/DDBJ databases">
        <title>Genome sequencing of Lysobacter.</title>
        <authorList>
            <person name="Zhang S."/>
            <person name="Wang G."/>
        </authorList>
    </citation>
    <scope>NUCLEOTIDE SEQUENCE [LARGE SCALE GENOMIC DNA]</scope>
    <source>
        <strain evidence="2 3">Ko07</strain>
    </source>
</reference>
<gene>
    <name evidence="2" type="ORF">N792_00210</name>
</gene>
<dbReference type="EMBL" id="AVPS01000001">
    <property type="protein sequence ID" value="KGM52714.1"/>
    <property type="molecule type" value="Genomic_DNA"/>
</dbReference>
<accession>A0A0A0EQG3</accession>
<evidence type="ECO:0000313" key="2">
    <source>
        <dbReference type="EMBL" id="KGM52714.1"/>
    </source>
</evidence>
<dbReference type="InterPro" id="IPR058548">
    <property type="entry name" value="MlaB-like_STAS"/>
</dbReference>
<dbReference type="STRING" id="1122185.N792_00210"/>
<evidence type="ECO:0000259" key="1">
    <source>
        <dbReference type="PROSITE" id="PS50801"/>
    </source>
</evidence>
<proteinExistence type="predicted"/>
<dbReference type="InterPro" id="IPR036513">
    <property type="entry name" value="STAS_dom_sf"/>
</dbReference>
<comment type="caution">
    <text evidence="2">The sequence shown here is derived from an EMBL/GenBank/DDBJ whole genome shotgun (WGS) entry which is preliminary data.</text>
</comment>
<sequence>MPATVIRDGDALVFTGTLDRAAVPGLWKAALPLLAGIARLELGKVEAVDSAGVALLAELADRAEGAVLNGNPTGLAELRSAYRLGSALDFAS</sequence>
<evidence type="ECO:0000313" key="3">
    <source>
        <dbReference type="Proteomes" id="UP000030017"/>
    </source>
</evidence>
<dbReference type="InterPro" id="IPR002645">
    <property type="entry name" value="STAS_dom"/>
</dbReference>